<organism evidence="9">
    <name type="scientific">Camptotheca acuminata</name>
    <name type="common">Happy tree</name>
    <dbReference type="NCBI Taxonomy" id="16922"/>
    <lineage>
        <taxon>Eukaryota</taxon>
        <taxon>Viridiplantae</taxon>
        <taxon>Streptophyta</taxon>
        <taxon>Embryophyta</taxon>
        <taxon>Tracheophyta</taxon>
        <taxon>Spermatophyta</taxon>
        <taxon>Magnoliopsida</taxon>
        <taxon>eudicotyledons</taxon>
        <taxon>Gunneridae</taxon>
        <taxon>Pentapetalae</taxon>
        <taxon>asterids</taxon>
        <taxon>Cornales</taxon>
        <taxon>Nyssaceae</taxon>
        <taxon>Camptotheca</taxon>
    </lineage>
</organism>
<dbReference type="GO" id="GO:0005634">
    <property type="term" value="C:nucleus"/>
    <property type="evidence" value="ECO:0007669"/>
    <property type="project" value="UniProtKB-SubCell"/>
</dbReference>
<feature type="domain" description="AP2/ERF" evidence="8">
    <location>
        <begin position="98"/>
        <end position="156"/>
    </location>
</feature>
<name>A0A7G8AUL0_CAMAC</name>
<sequence length="227" mass="24909">MDAQTVSESDFAVLESIRQYLLSDSDFSDTFLAMSSTNASVFHSNSGFNIQFSMENYAGMSSNVDDCAEPVIKSKGEVVQAGEPVAVREGCAPPEWRRYRGVRRRPWGKFAAEIRDPNKKGTRMWLGTYDTAEGAALAYDRAAFKLRGSRALLNFPHLIGSNNSGPVKVASKRGSPEPSSSLSSSSTENESPKRKKVGVISAVKPELDRESLIELLEVETLIHDDQL</sequence>
<dbReference type="PROSITE" id="PS51032">
    <property type="entry name" value="AP2_ERF"/>
    <property type="match status" value="1"/>
</dbReference>
<evidence type="ECO:0000313" key="9">
    <source>
        <dbReference type="EMBL" id="QNI23879.1"/>
    </source>
</evidence>
<dbReference type="FunFam" id="3.30.730.10:FF:000001">
    <property type="entry name" value="Ethylene-responsive transcription factor 2"/>
    <property type="match status" value="1"/>
</dbReference>
<feature type="region of interest" description="Disordered" evidence="7">
    <location>
        <begin position="164"/>
        <end position="198"/>
    </location>
</feature>
<dbReference type="GO" id="GO:0009873">
    <property type="term" value="P:ethylene-activated signaling pathway"/>
    <property type="evidence" value="ECO:0007669"/>
    <property type="project" value="InterPro"/>
</dbReference>
<dbReference type="Pfam" id="PF00847">
    <property type="entry name" value="AP2"/>
    <property type="match status" value="1"/>
</dbReference>
<keyword evidence="4" id="KW-0238">DNA-binding</keyword>
<dbReference type="EMBL" id="MN863681">
    <property type="protein sequence ID" value="QNI23879.1"/>
    <property type="molecule type" value="mRNA"/>
</dbReference>
<dbReference type="PANTHER" id="PTHR31190:SF407">
    <property type="entry name" value="ETHYLENE-RESPONSIVE TRANSCRIPTION FACTOR 13-LIKE"/>
    <property type="match status" value="1"/>
</dbReference>
<keyword evidence="6" id="KW-0539">Nucleus</keyword>
<dbReference type="PRINTS" id="PR00367">
    <property type="entry name" value="ETHRSPELEMNT"/>
</dbReference>
<dbReference type="InterPro" id="IPR016177">
    <property type="entry name" value="DNA-bd_dom_sf"/>
</dbReference>
<dbReference type="InterPro" id="IPR036955">
    <property type="entry name" value="AP2/ERF_dom_sf"/>
</dbReference>
<dbReference type="SUPFAM" id="SSF54171">
    <property type="entry name" value="DNA-binding domain"/>
    <property type="match status" value="1"/>
</dbReference>
<keyword evidence="2" id="KW-0611">Plant defense</keyword>
<evidence type="ECO:0000256" key="3">
    <source>
        <dbReference type="ARBA" id="ARBA00023015"/>
    </source>
</evidence>
<accession>A0A7G8AUL0</accession>
<dbReference type="GO" id="GO:0003700">
    <property type="term" value="F:DNA-binding transcription factor activity"/>
    <property type="evidence" value="ECO:0007669"/>
    <property type="project" value="InterPro"/>
</dbReference>
<comment type="subcellular location">
    <subcellularLocation>
        <location evidence="1">Nucleus</location>
    </subcellularLocation>
</comment>
<dbReference type="PANTHER" id="PTHR31190">
    <property type="entry name" value="DNA-BINDING DOMAIN"/>
    <property type="match status" value="1"/>
</dbReference>
<evidence type="ECO:0000256" key="4">
    <source>
        <dbReference type="ARBA" id="ARBA00023125"/>
    </source>
</evidence>
<proteinExistence type="evidence at transcript level"/>
<dbReference type="InterPro" id="IPR044808">
    <property type="entry name" value="ERF_plant"/>
</dbReference>
<evidence type="ECO:0000256" key="6">
    <source>
        <dbReference type="ARBA" id="ARBA00023242"/>
    </source>
</evidence>
<dbReference type="InterPro" id="IPR001471">
    <property type="entry name" value="AP2/ERF_dom"/>
</dbReference>
<keyword evidence="5" id="KW-0804">Transcription</keyword>
<evidence type="ECO:0000256" key="7">
    <source>
        <dbReference type="SAM" id="MobiDB-lite"/>
    </source>
</evidence>
<dbReference type="GO" id="GO:0006952">
    <property type="term" value="P:defense response"/>
    <property type="evidence" value="ECO:0007669"/>
    <property type="project" value="UniProtKB-KW"/>
</dbReference>
<evidence type="ECO:0000256" key="2">
    <source>
        <dbReference type="ARBA" id="ARBA00022821"/>
    </source>
</evidence>
<dbReference type="SMART" id="SM00380">
    <property type="entry name" value="AP2"/>
    <property type="match status" value="1"/>
</dbReference>
<evidence type="ECO:0000256" key="1">
    <source>
        <dbReference type="ARBA" id="ARBA00004123"/>
    </source>
</evidence>
<evidence type="ECO:0000256" key="5">
    <source>
        <dbReference type="ARBA" id="ARBA00023163"/>
    </source>
</evidence>
<dbReference type="AlphaFoldDB" id="A0A7G8AUL0"/>
<dbReference type="Gene3D" id="3.30.730.10">
    <property type="entry name" value="AP2/ERF domain"/>
    <property type="match status" value="1"/>
</dbReference>
<keyword evidence="3" id="KW-0805">Transcription regulation</keyword>
<dbReference type="GO" id="GO:0003677">
    <property type="term" value="F:DNA binding"/>
    <property type="evidence" value="ECO:0007669"/>
    <property type="project" value="UniProtKB-KW"/>
</dbReference>
<feature type="compositionally biased region" description="Low complexity" evidence="7">
    <location>
        <begin position="176"/>
        <end position="189"/>
    </location>
</feature>
<evidence type="ECO:0000259" key="8">
    <source>
        <dbReference type="PROSITE" id="PS51032"/>
    </source>
</evidence>
<dbReference type="CDD" id="cd00018">
    <property type="entry name" value="AP2"/>
    <property type="match status" value="1"/>
</dbReference>
<protein>
    <submittedName>
        <fullName evidence="9">AP2/ERF transcription factor</fullName>
    </submittedName>
</protein>
<reference evidence="9" key="2">
    <citation type="journal article" date="2020" name="Chin J Nat Med">
        <title>Genome-wide identification and analysis of AP2/ERF transcription factors related to camptothecin biosynthesis in Camptotheca acuminata.</title>
        <authorList>
            <person name="Hu Y.T."/>
            <person name="Xu Z.C."/>
            <person name="Tian Y."/>
            <person name="Gao R.R."/>
            <person name="Ji A.J."/>
            <person name="Pu X.D."/>
            <person name="Wang Y."/>
            <person name="Liu X."/>
            <person name="Song J.Y."/>
        </authorList>
    </citation>
    <scope>NUCLEOTIDE SEQUENCE</scope>
    <source>
        <strain evidence="9">Cac144</strain>
    </source>
</reference>
<reference evidence="9" key="1">
    <citation type="submission" date="2019-12" db="EMBL/GenBank/DDBJ databases">
        <authorList>
            <person name="Hu Y."/>
        </authorList>
    </citation>
    <scope>NUCLEOTIDE SEQUENCE</scope>
    <source>
        <strain evidence="9">Cac144</strain>
    </source>
</reference>